<proteinExistence type="predicted"/>
<evidence type="ECO:0000313" key="4">
    <source>
        <dbReference type="RefSeq" id="XP_021844169.1"/>
    </source>
</evidence>
<name>A0A9R0I7M8_SPIOL</name>
<keyword evidence="1" id="KW-1133">Transmembrane helix</keyword>
<feature type="transmembrane region" description="Helical" evidence="1">
    <location>
        <begin position="172"/>
        <end position="194"/>
    </location>
</feature>
<feature type="domain" description="DUF7733" evidence="2">
    <location>
        <begin position="4"/>
        <end position="202"/>
    </location>
</feature>
<evidence type="ECO:0000259" key="2">
    <source>
        <dbReference type="Pfam" id="PF24867"/>
    </source>
</evidence>
<gene>
    <name evidence="4" type="primary">LOC110784076</name>
</gene>
<dbReference type="PANTHER" id="PTHR33829:SF1">
    <property type="entry name" value="TRANSMEMBRANE PROTEIN"/>
    <property type="match status" value="1"/>
</dbReference>
<reference evidence="4" key="2">
    <citation type="submission" date="2025-08" db="UniProtKB">
        <authorList>
            <consortium name="RefSeq"/>
        </authorList>
    </citation>
    <scope>IDENTIFICATION</scope>
    <source>
        <tissue evidence="4">Leaf</tissue>
    </source>
</reference>
<feature type="transmembrane region" description="Helical" evidence="1">
    <location>
        <begin position="12"/>
        <end position="37"/>
    </location>
</feature>
<keyword evidence="1" id="KW-0472">Membrane</keyword>
<dbReference type="AlphaFoldDB" id="A0A9R0I7M8"/>
<protein>
    <recommendedName>
        <fullName evidence="2">DUF7733 domain-containing protein</fullName>
    </recommendedName>
</protein>
<dbReference type="KEGG" id="soe:110784076"/>
<dbReference type="Proteomes" id="UP000813463">
    <property type="component" value="Chromosome 3"/>
</dbReference>
<evidence type="ECO:0000313" key="3">
    <source>
        <dbReference type="Proteomes" id="UP000813463"/>
    </source>
</evidence>
<sequence length="213" mass="23849">MFLNFRQLNCLAIMVILGASGMVSLGDFGIFVFSTIYMCFLSKFAFPTNNSQDQAQQKPVFDPNSTILGLYILFAAVIGLFLPILYILYGILEGDKDGIKAAGPHVFLLTSQVFMEGVSVSDRFSLPIRVFIPVFFNSCRLITLKEWLIEEMLKVGEDKYGGCYVRLCVGRVLAVANLVFWSYNLLGFLLPVYLPKAFKKYYSSNGSSTSKED</sequence>
<dbReference type="PANTHER" id="PTHR33829">
    <property type="entry name" value="OSJNBA0044M19.10 PROTEIN"/>
    <property type="match status" value="1"/>
</dbReference>
<reference evidence="3" key="1">
    <citation type="journal article" date="2021" name="Nat. Commun.">
        <title>Genomic analyses provide insights into spinach domestication and the genetic basis of agronomic traits.</title>
        <authorList>
            <person name="Cai X."/>
            <person name="Sun X."/>
            <person name="Xu C."/>
            <person name="Sun H."/>
            <person name="Wang X."/>
            <person name="Ge C."/>
            <person name="Zhang Z."/>
            <person name="Wang Q."/>
            <person name="Fei Z."/>
            <person name="Jiao C."/>
            <person name="Wang Q."/>
        </authorList>
    </citation>
    <scope>NUCLEOTIDE SEQUENCE [LARGE SCALE GENOMIC DNA]</scope>
    <source>
        <strain evidence="3">cv. Varoflay</strain>
    </source>
</reference>
<dbReference type="OrthoDB" id="1906194at2759"/>
<organism evidence="3 4">
    <name type="scientific">Spinacia oleracea</name>
    <name type="common">Spinach</name>
    <dbReference type="NCBI Taxonomy" id="3562"/>
    <lineage>
        <taxon>Eukaryota</taxon>
        <taxon>Viridiplantae</taxon>
        <taxon>Streptophyta</taxon>
        <taxon>Embryophyta</taxon>
        <taxon>Tracheophyta</taxon>
        <taxon>Spermatophyta</taxon>
        <taxon>Magnoliopsida</taxon>
        <taxon>eudicotyledons</taxon>
        <taxon>Gunneridae</taxon>
        <taxon>Pentapetalae</taxon>
        <taxon>Caryophyllales</taxon>
        <taxon>Chenopodiaceae</taxon>
        <taxon>Chenopodioideae</taxon>
        <taxon>Anserineae</taxon>
        <taxon>Spinacia</taxon>
    </lineage>
</organism>
<dbReference type="Pfam" id="PF24867">
    <property type="entry name" value="DUF7733"/>
    <property type="match status" value="1"/>
</dbReference>
<feature type="transmembrane region" description="Helical" evidence="1">
    <location>
        <begin position="68"/>
        <end position="92"/>
    </location>
</feature>
<dbReference type="InterPro" id="IPR056635">
    <property type="entry name" value="DUF7733"/>
</dbReference>
<dbReference type="GeneID" id="110784076"/>
<accession>A0A9R0I7M8</accession>
<dbReference type="RefSeq" id="XP_021844169.1">
    <property type="nucleotide sequence ID" value="XM_021988477.2"/>
</dbReference>
<keyword evidence="1" id="KW-0812">Transmembrane</keyword>
<evidence type="ECO:0000256" key="1">
    <source>
        <dbReference type="SAM" id="Phobius"/>
    </source>
</evidence>
<keyword evidence="3" id="KW-1185">Reference proteome</keyword>